<evidence type="ECO:0000313" key="4">
    <source>
        <dbReference type="Proteomes" id="UP001597299"/>
    </source>
</evidence>
<dbReference type="Proteomes" id="UP001597299">
    <property type="component" value="Unassembled WGS sequence"/>
</dbReference>
<dbReference type="EMBL" id="JBHUHD010000001">
    <property type="protein sequence ID" value="MFD2138914.1"/>
    <property type="molecule type" value="Genomic_DNA"/>
</dbReference>
<evidence type="ECO:0000256" key="2">
    <source>
        <dbReference type="SAM" id="Phobius"/>
    </source>
</evidence>
<reference evidence="4" key="1">
    <citation type="journal article" date="2019" name="Int. J. Syst. Evol. Microbiol.">
        <title>The Global Catalogue of Microorganisms (GCM) 10K type strain sequencing project: providing services to taxonomists for standard genome sequencing and annotation.</title>
        <authorList>
            <consortium name="The Broad Institute Genomics Platform"/>
            <consortium name="The Broad Institute Genome Sequencing Center for Infectious Disease"/>
            <person name="Wu L."/>
            <person name="Ma J."/>
        </authorList>
    </citation>
    <scope>NUCLEOTIDE SEQUENCE [LARGE SCALE GENOMIC DNA]</scope>
    <source>
        <strain evidence="4">CCM 7435</strain>
    </source>
</reference>
<keyword evidence="2" id="KW-0812">Transmembrane</keyword>
<sequence>MIEAVMYAAIGFLTATLLALLILPAVWRRAVRLTRRRVENAIPVTLAEIQADKDQLRAVHAVELRRLEREVDALYARTAEQWERRVAQEGELLARSTALTDIGARFEDIRARHDALAAQAERLAAELAGREGELDAARGELETTRTALAATRRTLDETVTRANGLEVENAALTTLRETLKGRVEDLDRHLATTSAHLAEDRVRLRDSEEGLAAERTRSAGLATRLAALQAEAEAAAARAEVLATELSALQIEAGRLSERTRAAEARRDEATAEAERVTTAARTAQAEAEAEARQANDLARMLRAEMDMLEAALAKARAERGELQARLDAEQPTLQPGAGEDLPGDAAALRARIAEIGAEVAAMVAVLEGPGSPIEAILAANPPAEGTPLLADRIRALLQQAHQDARQAPPVSLVPAERAVAE</sequence>
<gene>
    <name evidence="3" type="ORF">ACFSNC_00730</name>
</gene>
<keyword evidence="2" id="KW-0472">Membrane</keyword>
<keyword evidence="1" id="KW-0175">Coiled coil</keyword>
<feature type="transmembrane region" description="Helical" evidence="2">
    <location>
        <begin position="6"/>
        <end position="27"/>
    </location>
</feature>
<dbReference type="RefSeq" id="WP_213355342.1">
    <property type="nucleotide sequence ID" value="NZ_JAHBGB010000044.1"/>
</dbReference>
<name>A0ABW4YS91_9HYPH</name>
<dbReference type="SUPFAM" id="SSF57997">
    <property type="entry name" value="Tropomyosin"/>
    <property type="match status" value="1"/>
</dbReference>
<evidence type="ECO:0000313" key="3">
    <source>
        <dbReference type="EMBL" id="MFD2138914.1"/>
    </source>
</evidence>
<keyword evidence="4" id="KW-1185">Reference proteome</keyword>
<comment type="caution">
    <text evidence="3">The sequence shown here is derived from an EMBL/GenBank/DDBJ whole genome shotgun (WGS) entry which is preliminary data.</text>
</comment>
<feature type="coiled-coil region" evidence="1">
    <location>
        <begin position="106"/>
        <end position="140"/>
    </location>
</feature>
<keyword evidence="2" id="KW-1133">Transmembrane helix</keyword>
<organism evidence="3 4">
    <name type="scientific">Ancylobacter oerskovii</name>
    <dbReference type="NCBI Taxonomy" id="459519"/>
    <lineage>
        <taxon>Bacteria</taxon>
        <taxon>Pseudomonadati</taxon>
        <taxon>Pseudomonadota</taxon>
        <taxon>Alphaproteobacteria</taxon>
        <taxon>Hyphomicrobiales</taxon>
        <taxon>Xanthobacteraceae</taxon>
        <taxon>Ancylobacter</taxon>
    </lineage>
</organism>
<accession>A0ABW4YS91</accession>
<evidence type="ECO:0008006" key="5">
    <source>
        <dbReference type="Google" id="ProtNLM"/>
    </source>
</evidence>
<evidence type="ECO:0000256" key="1">
    <source>
        <dbReference type="SAM" id="Coils"/>
    </source>
</evidence>
<feature type="coiled-coil region" evidence="1">
    <location>
        <begin position="225"/>
        <end position="326"/>
    </location>
</feature>
<protein>
    <recommendedName>
        <fullName evidence="5">Chromosome partition protein Smc</fullName>
    </recommendedName>
</protein>
<proteinExistence type="predicted"/>